<feature type="transmembrane region" description="Helical" evidence="5">
    <location>
        <begin position="153"/>
        <end position="174"/>
    </location>
</feature>
<name>A0A848E9L2_9PROT</name>
<dbReference type="GO" id="GO:0016020">
    <property type="term" value="C:membrane"/>
    <property type="evidence" value="ECO:0007669"/>
    <property type="project" value="UniProtKB-SubCell"/>
</dbReference>
<keyword evidence="4 5" id="KW-0472">Membrane</keyword>
<dbReference type="InterPro" id="IPR006977">
    <property type="entry name" value="Yip1_dom"/>
</dbReference>
<comment type="subcellular location">
    <subcellularLocation>
        <location evidence="1">Membrane</location>
        <topology evidence="1">Multi-pass membrane protein</topology>
    </subcellularLocation>
</comment>
<feature type="transmembrane region" description="Helical" evidence="5">
    <location>
        <begin position="66"/>
        <end position="88"/>
    </location>
</feature>
<dbReference type="Pfam" id="PF04893">
    <property type="entry name" value="Yip1"/>
    <property type="match status" value="1"/>
</dbReference>
<sequence>MEQLIARIRGMALSPAQEWQTIAREPIELVPVFTRYVMPLAAIPAIAGFLLLAMVGLFFTGLSSMIVGYILSVVGVFVMAKIVEILAPKFGGPQDADAALKLAVFSPTVAWVAGAAIIIPILGGIVALVGGLYALYTLYLGVPIVMRVPQEKALTFTLAVIGVAIVVNIAVRLLTGVFI</sequence>
<protein>
    <submittedName>
        <fullName evidence="7">YIP1 family protein</fullName>
    </submittedName>
</protein>
<comment type="caution">
    <text evidence="7">The sequence shown here is derived from an EMBL/GenBank/DDBJ whole genome shotgun (WGS) entry which is preliminary data.</text>
</comment>
<organism evidence="7 8">
    <name type="scientific">Neoroseomonas marina</name>
    <dbReference type="NCBI Taxonomy" id="1232220"/>
    <lineage>
        <taxon>Bacteria</taxon>
        <taxon>Pseudomonadati</taxon>
        <taxon>Pseudomonadota</taxon>
        <taxon>Alphaproteobacteria</taxon>
        <taxon>Acetobacterales</taxon>
        <taxon>Acetobacteraceae</taxon>
        <taxon>Neoroseomonas</taxon>
    </lineage>
</organism>
<evidence type="ECO:0000259" key="6">
    <source>
        <dbReference type="Pfam" id="PF04893"/>
    </source>
</evidence>
<evidence type="ECO:0000313" key="8">
    <source>
        <dbReference type="Proteomes" id="UP000548582"/>
    </source>
</evidence>
<evidence type="ECO:0000256" key="1">
    <source>
        <dbReference type="ARBA" id="ARBA00004141"/>
    </source>
</evidence>
<keyword evidence="3 5" id="KW-1133">Transmembrane helix</keyword>
<feature type="transmembrane region" description="Helical" evidence="5">
    <location>
        <begin position="36"/>
        <end position="59"/>
    </location>
</feature>
<proteinExistence type="predicted"/>
<evidence type="ECO:0000256" key="2">
    <source>
        <dbReference type="ARBA" id="ARBA00022692"/>
    </source>
</evidence>
<evidence type="ECO:0000256" key="5">
    <source>
        <dbReference type="SAM" id="Phobius"/>
    </source>
</evidence>
<evidence type="ECO:0000313" key="7">
    <source>
        <dbReference type="EMBL" id="NMJ40776.1"/>
    </source>
</evidence>
<dbReference type="RefSeq" id="WP_170053046.1">
    <property type="nucleotide sequence ID" value="NZ_JABBKX010000002.1"/>
</dbReference>
<accession>A0A848E9L2</accession>
<gene>
    <name evidence="7" type="ORF">GWK16_05955</name>
</gene>
<dbReference type="Proteomes" id="UP000548582">
    <property type="component" value="Unassembled WGS sequence"/>
</dbReference>
<keyword evidence="2 5" id="KW-0812">Transmembrane</keyword>
<feature type="domain" description="Yip1" evidence="6">
    <location>
        <begin position="11"/>
        <end position="167"/>
    </location>
</feature>
<feature type="transmembrane region" description="Helical" evidence="5">
    <location>
        <begin position="108"/>
        <end position="141"/>
    </location>
</feature>
<dbReference type="AlphaFoldDB" id="A0A848E9L2"/>
<evidence type="ECO:0000256" key="3">
    <source>
        <dbReference type="ARBA" id="ARBA00022989"/>
    </source>
</evidence>
<reference evidence="7 8" key="1">
    <citation type="submission" date="2020-03" db="EMBL/GenBank/DDBJ databases">
        <authorList>
            <person name="Sun Q."/>
        </authorList>
    </citation>
    <scope>NUCLEOTIDE SEQUENCE [LARGE SCALE GENOMIC DNA]</scope>
    <source>
        <strain evidence="7 8">JC162</strain>
    </source>
</reference>
<evidence type="ECO:0000256" key="4">
    <source>
        <dbReference type="ARBA" id="ARBA00023136"/>
    </source>
</evidence>
<dbReference type="EMBL" id="JABBKX010000002">
    <property type="protein sequence ID" value="NMJ40776.1"/>
    <property type="molecule type" value="Genomic_DNA"/>
</dbReference>
<keyword evidence="8" id="KW-1185">Reference proteome</keyword>